<evidence type="ECO:0000313" key="7">
    <source>
        <dbReference type="EMBL" id="PSU30937.1"/>
    </source>
</evidence>
<dbReference type="Pfam" id="PF00583">
    <property type="entry name" value="Acetyltransf_1"/>
    <property type="match status" value="1"/>
</dbReference>
<organism evidence="7 8">
    <name type="scientific">Photobacterium lutimaris</name>
    <dbReference type="NCBI Taxonomy" id="388278"/>
    <lineage>
        <taxon>Bacteria</taxon>
        <taxon>Pseudomonadati</taxon>
        <taxon>Pseudomonadota</taxon>
        <taxon>Gammaproteobacteria</taxon>
        <taxon>Vibrionales</taxon>
        <taxon>Vibrionaceae</taxon>
        <taxon>Photobacterium</taxon>
    </lineage>
</organism>
<dbReference type="PANTHER" id="PTHR13947:SF37">
    <property type="entry name" value="LD18367P"/>
    <property type="match status" value="1"/>
</dbReference>
<dbReference type="GO" id="GO:0003677">
    <property type="term" value="F:DNA binding"/>
    <property type="evidence" value="ECO:0007669"/>
    <property type="project" value="UniProtKB-KW"/>
</dbReference>
<dbReference type="PROSITE" id="PS50995">
    <property type="entry name" value="HTH_MARR_2"/>
    <property type="match status" value="1"/>
</dbReference>
<evidence type="ECO:0000259" key="5">
    <source>
        <dbReference type="PROSITE" id="PS50995"/>
    </source>
</evidence>
<feature type="domain" description="HTH marR-type" evidence="5">
    <location>
        <begin position="3"/>
        <end position="133"/>
    </location>
</feature>
<dbReference type="PROSITE" id="PS51186">
    <property type="entry name" value="GNAT"/>
    <property type="match status" value="1"/>
</dbReference>
<dbReference type="SMART" id="SM00347">
    <property type="entry name" value="HTH_MARR"/>
    <property type="match status" value="1"/>
</dbReference>
<evidence type="ECO:0000256" key="4">
    <source>
        <dbReference type="ARBA" id="ARBA00023163"/>
    </source>
</evidence>
<dbReference type="InterPro" id="IPR000835">
    <property type="entry name" value="HTH_MarR-typ"/>
</dbReference>
<keyword evidence="4" id="KW-0804">Transcription</keyword>
<keyword evidence="3" id="KW-0238">DNA-binding</keyword>
<evidence type="ECO:0000256" key="2">
    <source>
        <dbReference type="ARBA" id="ARBA00023015"/>
    </source>
</evidence>
<dbReference type="InterPro" id="IPR036390">
    <property type="entry name" value="WH_DNA-bd_sf"/>
</dbReference>
<dbReference type="RefSeq" id="WP_107351178.1">
    <property type="nucleotide sequence ID" value="NZ_PYMH01000015.1"/>
</dbReference>
<dbReference type="CDD" id="cd00090">
    <property type="entry name" value="HTH_ARSR"/>
    <property type="match status" value="1"/>
</dbReference>
<dbReference type="Gene3D" id="3.40.630.30">
    <property type="match status" value="1"/>
</dbReference>
<dbReference type="InterPro" id="IPR050769">
    <property type="entry name" value="NAT_camello-type"/>
</dbReference>
<dbReference type="Proteomes" id="UP000241222">
    <property type="component" value="Unassembled WGS sequence"/>
</dbReference>
<protein>
    <submittedName>
        <fullName evidence="7">MarR family transcriptional regulator</fullName>
    </submittedName>
</protein>
<sequence>MDAASLRTQSRQLVRELGMLDRQCGNLDITPVQAHALIELECQPLSVNQLAARLKVDKSNASRTSASLLNAGLLTTQADPEDGRKQLSRLSEQGQALLDTLNQSLNQQVAHFMAQLDQDEVEALAQSLRRYTKAIQASRQQEGYLLRLLTPLDNAAMAAVVRRVSAEHGLTADKGYGVSDPTLDALSEVYSSPGSAFWVVEKDNRILGGGGIAALAGEEAVCELQKMYFLPELRGKGFARRIAATALKFARQQQYQACYLETTASLQAAINVYKGLGFVRIPHAMGQTGHDACEVRMLKTL</sequence>
<proteinExistence type="predicted"/>
<name>A0A2T3IRF3_9GAMM</name>
<dbReference type="SUPFAM" id="SSF46785">
    <property type="entry name" value="Winged helix' DNA-binding domain"/>
    <property type="match status" value="1"/>
</dbReference>
<reference evidence="7 8" key="1">
    <citation type="submission" date="2018-03" db="EMBL/GenBank/DDBJ databases">
        <title>Whole genome sequencing of Histamine producing bacteria.</title>
        <authorList>
            <person name="Butler K."/>
        </authorList>
    </citation>
    <scope>NUCLEOTIDE SEQUENCE [LARGE SCALE GENOMIC DNA]</scope>
    <source>
        <strain evidence="7 8">JCM 13586</strain>
    </source>
</reference>
<evidence type="ECO:0000256" key="1">
    <source>
        <dbReference type="ARBA" id="ARBA00022679"/>
    </source>
</evidence>
<dbReference type="PRINTS" id="PR00598">
    <property type="entry name" value="HTHMARR"/>
</dbReference>
<evidence type="ECO:0000313" key="8">
    <source>
        <dbReference type="Proteomes" id="UP000241222"/>
    </source>
</evidence>
<dbReference type="InterPro" id="IPR011991">
    <property type="entry name" value="ArsR-like_HTH"/>
</dbReference>
<dbReference type="PANTHER" id="PTHR13947">
    <property type="entry name" value="GNAT FAMILY N-ACETYLTRANSFERASE"/>
    <property type="match status" value="1"/>
</dbReference>
<dbReference type="InterPro" id="IPR023187">
    <property type="entry name" value="Tscrpt_reg_MarR-type_CS"/>
</dbReference>
<dbReference type="InterPro" id="IPR036388">
    <property type="entry name" value="WH-like_DNA-bd_sf"/>
</dbReference>
<dbReference type="Gene3D" id="1.10.10.10">
    <property type="entry name" value="Winged helix-like DNA-binding domain superfamily/Winged helix DNA-binding domain"/>
    <property type="match status" value="1"/>
</dbReference>
<evidence type="ECO:0000259" key="6">
    <source>
        <dbReference type="PROSITE" id="PS51186"/>
    </source>
</evidence>
<dbReference type="AlphaFoldDB" id="A0A2T3IRF3"/>
<accession>A0A2T3IRF3</accession>
<evidence type="ECO:0000256" key="3">
    <source>
        <dbReference type="ARBA" id="ARBA00023125"/>
    </source>
</evidence>
<dbReference type="InterPro" id="IPR000182">
    <property type="entry name" value="GNAT_dom"/>
</dbReference>
<dbReference type="GO" id="GO:0003700">
    <property type="term" value="F:DNA-binding transcription factor activity"/>
    <property type="evidence" value="ECO:0007669"/>
    <property type="project" value="InterPro"/>
</dbReference>
<keyword evidence="2" id="KW-0805">Transcription regulation</keyword>
<feature type="domain" description="N-acetyltransferase" evidence="6">
    <location>
        <begin position="144"/>
        <end position="301"/>
    </location>
</feature>
<dbReference type="EMBL" id="PYMH01000015">
    <property type="protein sequence ID" value="PSU30937.1"/>
    <property type="molecule type" value="Genomic_DNA"/>
</dbReference>
<dbReference type="SUPFAM" id="SSF55729">
    <property type="entry name" value="Acyl-CoA N-acyltransferases (Nat)"/>
    <property type="match status" value="1"/>
</dbReference>
<keyword evidence="8" id="KW-1185">Reference proteome</keyword>
<dbReference type="PROSITE" id="PS01117">
    <property type="entry name" value="HTH_MARR_1"/>
    <property type="match status" value="1"/>
</dbReference>
<dbReference type="InterPro" id="IPR016181">
    <property type="entry name" value="Acyl_CoA_acyltransferase"/>
</dbReference>
<comment type="caution">
    <text evidence="7">The sequence shown here is derived from an EMBL/GenBank/DDBJ whole genome shotgun (WGS) entry which is preliminary data.</text>
</comment>
<dbReference type="CDD" id="cd04301">
    <property type="entry name" value="NAT_SF"/>
    <property type="match status" value="1"/>
</dbReference>
<dbReference type="GO" id="GO:0008080">
    <property type="term" value="F:N-acetyltransferase activity"/>
    <property type="evidence" value="ECO:0007669"/>
    <property type="project" value="InterPro"/>
</dbReference>
<dbReference type="OrthoDB" id="5419426at2"/>
<dbReference type="Pfam" id="PF12802">
    <property type="entry name" value="MarR_2"/>
    <property type="match status" value="1"/>
</dbReference>
<gene>
    <name evidence="7" type="ORF">C9I99_23015</name>
</gene>
<keyword evidence="1" id="KW-0808">Transferase</keyword>